<feature type="transmembrane region" description="Helical" evidence="1">
    <location>
        <begin position="210"/>
        <end position="237"/>
    </location>
</feature>
<dbReference type="Pfam" id="PF00487">
    <property type="entry name" value="FA_desaturase"/>
    <property type="match status" value="1"/>
</dbReference>
<comment type="caution">
    <text evidence="3">The sequence shown here is derived from an EMBL/GenBank/DDBJ whole genome shotgun (WGS) entry which is preliminary data.</text>
</comment>
<keyword evidence="1" id="KW-1133">Transmembrane helix</keyword>
<feature type="domain" description="Fatty acid desaturase" evidence="2">
    <location>
        <begin position="62"/>
        <end position="303"/>
    </location>
</feature>
<name>A0ABU8RAQ9_9PSED</name>
<gene>
    <name evidence="3" type="ORF">V7V80_19740</name>
</gene>
<keyword evidence="4" id="KW-1185">Reference proteome</keyword>
<proteinExistence type="predicted"/>
<reference evidence="3 4" key="1">
    <citation type="submission" date="2024-02" db="EMBL/GenBank/DDBJ databases">
        <title>Identification of pathogenicity and growth-promoting functions of Pseudomonas putida variants.</title>
        <authorList>
            <person name="Sun J."/>
        </authorList>
    </citation>
    <scope>NUCLEOTIDE SEQUENCE [LARGE SCALE GENOMIC DNA]</scope>
    <source>
        <strain evidence="3 4">A04</strain>
    </source>
</reference>
<dbReference type="Proteomes" id="UP001377692">
    <property type="component" value="Unassembled WGS sequence"/>
</dbReference>
<keyword evidence="1" id="KW-0812">Transmembrane</keyword>
<feature type="transmembrane region" description="Helical" evidence="1">
    <location>
        <begin position="62"/>
        <end position="88"/>
    </location>
</feature>
<organism evidence="3 4">
    <name type="scientific">Pseudomonas kermanshahensis</name>
    <dbReference type="NCBI Taxonomy" id="2745482"/>
    <lineage>
        <taxon>Bacteria</taxon>
        <taxon>Pseudomonadati</taxon>
        <taxon>Pseudomonadota</taxon>
        <taxon>Gammaproteobacteria</taxon>
        <taxon>Pseudomonadales</taxon>
        <taxon>Pseudomonadaceae</taxon>
        <taxon>Pseudomonas</taxon>
    </lineage>
</organism>
<feature type="transmembrane region" description="Helical" evidence="1">
    <location>
        <begin position="152"/>
        <end position="174"/>
    </location>
</feature>
<protein>
    <submittedName>
        <fullName evidence="3">Fatty acid desaturase</fullName>
    </submittedName>
</protein>
<evidence type="ECO:0000259" key="2">
    <source>
        <dbReference type="Pfam" id="PF00487"/>
    </source>
</evidence>
<evidence type="ECO:0000313" key="3">
    <source>
        <dbReference type="EMBL" id="MEJ5906915.1"/>
    </source>
</evidence>
<evidence type="ECO:0000256" key="1">
    <source>
        <dbReference type="SAM" id="Phobius"/>
    </source>
</evidence>
<accession>A0ABU8RAQ9</accession>
<keyword evidence="1" id="KW-0472">Membrane</keyword>
<evidence type="ECO:0000313" key="4">
    <source>
        <dbReference type="Proteomes" id="UP001377692"/>
    </source>
</evidence>
<feature type="transmembrane region" description="Helical" evidence="1">
    <location>
        <begin position="36"/>
        <end position="56"/>
    </location>
</feature>
<sequence length="348" mass="40439">MSETLTQDLYERLYRGNPTLVKTRDFDDIDVTTNNLIFAFLVLVNGYQFLIAPLLISTNPWFTLTLLPTLLFSSTTGVMVHEAIHGLLHPAPRRNRRMGQVMAVFMGIAYDLQRFDHLRHHRVNRTEHDCDEIYIAPRRSTRKVVNYYYRKLFGAYWHDFVLTAIVCFLPPRFIYPLTSLIYGSTVVPSDHCALSITLRNKKLSALRTEGACTLLLLACSAFLYGANWWILVILYLLRAFILTVLDSFAHYQTPINDSLFARNVKVPLFFERVCLMNFNYHGAHHIFPTVPWDKIPQYMQHFQPDFCLITHGSLLRSLKAKYKPPRAFSVWPRGWLAGGRKKEKTFQT</sequence>
<dbReference type="InterPro" id="IPR005804">
    <property type="entry name" value="FA_desaturase_dom"/>
</dbReference>
<dbReference type="EMBL" id="JBBHLD010000020">
    <property type="protein sequence ID" value="MEJ5906915.1"/>
    <property type="molecule type" value="Genomic_DNA"/>
</dbReference>
<dbReference type="RefSeq" id="WP_186676401.1">
    <property type="nucleotide sequence ID" value="NZ_JABWRY020000001.1"/>
</dbReference>